<organism evidence="3">
    <name type="scientific">freshwater metagenome</name>
    <dbReference type="NCBI Taxonomy" id="449393"/>
    <lineage>
        <taxon>unclassified sequences</taxon>
        <taxon>metagenomes</taxon>
        <taxon>ecological metagenomes</taxon>
    </lineage>
</organism>
<dbReference type="EMBL" id="CAFBLT010000001">
    <property type="protein sequence ID" value="CAB4870864.1"/>
    <property type="molecule type" value="Genomic_DNA"/>
</dbReference>
<reference evidence="3" key="1">
    <citation type="submission" date="2020-05" db="EMBL/GenBank/DDBJ databases">
        <authorList>
            <person name="Chiriac C."/>
            <person name="Salcher M."/>
            <person name="Ghai R."/>
            <person name="Kavagutti S V."/>
        </authorList>
    </citation>
    <scope>NUCLEOTIDE SEQUENCE</scope>
</reference>
<dbReference type="AlphaFoldDB" id="A0A6J7QP70"/>
<dbReference type="EMBL" id="CAFBPM010000006">
    <property type="protein sequence ID" value="CAB5018696.1"/>
    <property type="molecule type" value="Genomic_DNA"/>
</dbReference>
<sequence length="370" mass="41154">MAMLPRGPMSAGDVYDSLVHQATEGNWTAGFEIRARSDDPWDLGLFDSDRVDFSKPESSHDKIIELRALIFEVIRPFFITDDAWEELTNSLRRLYSDPVLTKFFEERRGNLFVITPHVQFHDLGIVAAASLQVRSELEKENPFAAPDDPARDQIIVANRVLSLLDREDFRSLTGLPILEGLMLPISDVITTISANGTARLARRMLGRDLVSTLNGITRERLVQITTRGSQILFMAPSGTQARLEYVDPFSQALVVPEVSHGTKELIIELNQGEPITRRNAVAGLFLDCPSIAPDGRIHPQQAGVGLCPDVWVPTDAGQIESVMKAMIRSGVGKGRRGGYEFRYANAEHDSHLRRSQSAALEKVKLTQIEL</sequence>
<gene>
    <name evidence="1" type="ORF">UFOPK3164_00276</name>
    <name evidence="2" type="ORF">UFOPK3427_00784</name>
    <name evidence="3" type="ORF">UFOPK4112_00767</name>
</gene>
<evidence type="ECO:0000313" key="1">
    <source>
        <dbReference type="EMBL" id="CAB4818901.1"/>
    </source>
</evidence>
<dbReference type="EMBL" id="CAFABE010000007">
    <property type="protein sequence ID" value="CAB4818901.1"/>
    <property type="molecule type" value="Genomic_DNA"/>
</dbReference>
<proteinExistence type="predicted"/>
<evidence type="ECO:0000313" key="3">
    <source>
        <dbReference type="EMBL" id="CAB5018696.1"/>
    </source>
</evidence>
<evidence type="ECO:0000313" key="2">
    <source>
        <dbReference type="EMBL" id="CAB4870864.1"/>
    </source>
</evidence>
<accession>A0A6J7QP70</accession>
<name>A0A6J7QP70_9ZZZZ</name>
<protein>
    <submittedName>
        <fullName evidence="3">Unannotated protein</fullName>
    </submittedName>
</protein>